<evidence type="ECO:0000256" key="1">
    <source>
        <dbReference type="SAM" id="Phobius"/>
    </source>
</evidence>
<keyword evidence="1" id="KW-0472">Membrane</keyword>
<dbReference type="Gene3D" id="3.10.620.30">
    <property type="match status" value="1"/>
</dbReference>
<dbReference type="SMART" id="SM00460">
    <property type="entry name" value="TGc"/>
    <property type="match status" value="1"/>
</dbReference>
<dbReference type="Proteomes" id="UP001304650">
    <property type="component" value="Chromosome"/>
</dbReference>
<keyword evidence="1" id="KW-1133">Transmembrane helix</keyword>
<dbReference type="InterPro" id="IPR038765">
    <property type="entry name" value="Papain-like_cys_pep_sf"/>
</dbReference>
<dbReference type="EMBL" id="CP130319">
    <property type="protein sequence ID" value="WNR45618.1"/>
    <property type="molecule type" value="Genomic_DNA"/>
</dbReference>
<dbReference type="PANTHER" id="PTHR33490:SF3">
    <property type="entry name" value="CONSERVED INTEGRAL MEMBRANE PROTEIN"/>
    <property type="match status" value="1"/>
</dbReference>
<feature type="transmembrane region" description="Helical" evidence="1">
    <location>
        <begin position="44"/>
        <end position="66"/>
    </location>
</feature>
<dbReference type="PANTHER" id="PTHR33490">
    <property type="entry name" value="BLR5614 PROTEIN-RELATED"/>
    <property type="match status" value="1"/>
</dbReference>
<evidence type="ECO:0000313" key="3">
    <source>
        <dbReference type="EMBL" id="WNR45618.1"/>
    </source>
</evidence>
<dbReference type="Pfam" id="PF01841">
    <property type="entry name" value="Transglut_core"/>
    <property type="match status" value="1"/>
</dbReference>
<feature type="transmembrane region" description="Helical" evidence="1">
    <location>
        <begin position="152"/>
        <end position="177"/>
    </location>
</feature>
<feature type="domain" description="Transglutaminase-like" evidence="2">
    <location>
        <begin position="298"/>
        <end position="361"/>
    </location>
</feature>
<evidence type="ECO:0000259" key="2">
    <source>
        <dbReference type="SMART" id="SM00460"/>
    </source>
</evidence>
<keyword evidence="4" id="KW-1185">Reference proteome</keyword>
<dbReference type="InterPro" id="IPR002931">
    <property type="entry name" value="Transglutaminase-like"/>
</dbReference>
<accession>A0AA96RJQ0</accession>
<dbReference type="RefSeq" id="WP_314802509.1">
    <property type="nucleotide sequence ID" value="NZ_CP130319.1"/>
</dbReference>
<sequence>MTDTALFSPSSINFISIAIVLTIAASMLQGFLRGGSGSARHFVAMLVEAGIALLSLLAAWKCVGWISPAIQTWLKGLDLQVPSVEISALKQMYYTVMTSLRDFPLLRFGVLFLIGYVVIKQVLNLVVDYLLGRWLAERYAMTKRRNSFLSSVSGGLIGSFAGFARALMLIAMLFIYVSLFPHSLVTPYIESSTMYQKGAKEVISPFTGDFIAEKAPVFTRAVEQEFSNILQRKYEVLDAKIPGNIADAAKEITVNAKTDEEKAKLLYSWVGTRVKYDWNKVKLYEEQRIWKEQTPEDTFNTKEGVCIDYARLYAQMARAIGLDVKVVTGLGYDGQGGYGPHAWNEVYLEETNRWVPLDATWVASGANWFNPPNFDQTHVRDV</sequence>
<proteinExistence type="predicted"/>
<keyword evidence="1" id="KW-0812">Transmembrane</keyword>
<feature type="transmembrane region" description="Helical" evidence="1">
    <location>
        <begin position="105"/>
        <end position="131"/>
    </location>
</feature>
<evidence type="ECO:0000313" key="4">
    <source>
        <dbReference type="Proteomes" id="UP001304650"/>
    </source>
</evidence>
<reference evidence="3" key="1">
    <citation type="submission" date="2022-02" db="EMBL/GenBank/DDBJ databases">
        <title>Paenibacillus sp. MBLB1832 Whole Genome Shotgun Sequencing.</title>
        <authorList>
            <person name="Hwang C.Y."/>
            <person name="Cho E.-S."/>
            <person name="Seo M.-J."/>
        </authorList>
    </citation>
    <scope>NUCLEOTIDE SEQUENCE</scope>
    <source>
        <strain evidence="3">MBLB1832</strain>
    </source>
</reference>
<name>A0AA96RJQ0_9BACL</name>
<feature type="transmembrane region" description="Helical" evidence="1">
    <location>
        <begin position="12"/>
        <end position="32"/>
    </location>
</feature>
<organism evidence="3 4">
    <name type="scientific">Paenibacillus roseopurpureus</name>
    <dbReference type="NCBI Taxonomy" id="2918901"/>
    <lineage>
        <taxon>Bacteria</taxon>
        <taxon>Bacillati</taxon>
        <taxon>Bacillota</taxon>
        <taxon>Bacilli</taxon>
        <taxon>Bacillales</taxon>
        <taxon>Paenibacillaceae</taxon>
        <taxon>Paenibacillus</taxon>
    </lineage>
</organism>
<protein>
    <submittedName>
        <fullName evidence="3">Transglutaminase domain-containing protein</fullName>
    </submittedName>
</protein>
<dbReference type="SUPFAM" id="SSF54001">
    <property type="entry name" value="Cysteine proteinases"/>
    <property type="match status" value="1"/>
</dbReference>
<gene>
    <name evidence="3" type="ORF">MJB10_05805</name>
</gene>
<dbReference type="KEGG" id="proo:MJB10_05805"/>
<dbReference type="AlphaFoldDB" id="A0AA96RJQ0"/>